<dbReference type="InterPro" id="IPR050645">
    <property type="entry name" value="Histidine_acid_phosphatase"/>
</dbReference>
<dbReference type="OrthoDB" id="258392at2759"/>
<evidence type="ECO:0000313" key="4">
    <source>
        <dbReference type="EMBL" id="RDW72179.1"/>
    </source>
</evidence>
<dbReference type="Proteomes" id="UP000256328">
    <property type="component" value="Unassembled WGS sequence"/>
</dbReference>
<gene>
    <name evidence="4" type="ORF">BP5796_08213</name>
</gene>
<dbReference type="InterPro" id="IPR000560">
    <property type="entry name" value="His_Pase_clade-2"/>
</dbReference>
<evidence type="ECO:0000256" key="3">
    <source>
        <dbReference type="SAM" id="SignalP"/>
    </source>
</evidence>
<dbReference type="GO" id="GO:0016791">
    <property type="term" value="F:phosphatase activity"/>
    <property type="evidence" value="ECO:0007669"/>
    <property type="project" value="TreeGrafter"/>
</dbReference>
<keyword evidence="2" id="KW-0472">Membrane</keyword>
<dbReference type="SUPFAM" id="SSF53254">
    <property type="entry name" value="Phosphoglycerate mutase-like"/>
    <property type="match status" value="1"/>
</dbReference>
<proteinExistence type="inferred from homology"/>
<name>A0A3D8RDQ4_9HELO</name>
<evidence type="ECO:0000256" key="2">
    <source>
        <dbReference type="SAM" id="Phobius"/>
    </source>
</evidence>
<protein>
    <recommendedName>
        <fullName evidence="6">Phosphoglycerate mutase-like protein</fullName>
    </recommendedName>
</protein>
<sequence length="583" mass="62017">MSPSKFFPPLLLTTLPLLAHAVSESQVTWAVVSYSFHGEKEPALASSSYTLTPVGARQVYSAGSAIRDRYIAGNNSGGTETYPINGLSAQAIENSQLYMLATQDEYVANSATAFLQGVYPPVGSSGQGAMVLANNSLESYPLGGYQYANIATVGSMDYNYMWIAGNLECPSYDIEQAGSYSTALYNAEFAASEAFYTSLQSSVFSDFDASIVNYANAYSLYEYALYQSIHNESAARALSASDLQTLYLYASTQQYSMNSGPNDGSSIHTIAGATLAGKVLEMFGHNIASSGVSDKLTMLFGSFEPMLAFFSLSGLGDSYQNIGKFQTLPLHGSIMTFELFSYTTTSGSQDLSTSFPNIADLHVRFLFQNGSDDSAQLLSYPLFGRGNSELDMSWSDFALGMANFALTDAQTWCNQCGSVTLFCEAIASDTTTTCPSSGASSTSSTEASAMKPWVAGIIGATVTVAMFLLAAVVLAICGGARIAFRRNAAAGGFKGAKKMPEDADVVYAAASPDAKTKGGMEESVVRHERVGSWELGSAAKDRGEQGMDKRVVSTADYSRKSEDGWYGMDANPFGDGVKAVDHV</sequence>
<accession>A0A3D8RDQ4</accession>
<dbReference type="PANTHER" id="PTHR11567">
    <property type="entry name" value="ACID PHOSPHATASE-RELATED"/>
    <property type="match status" value="1"/>
</dbReference>
<comment type="caution">
    <text evidence="4">The sequence shown here is derived from an EMBL/GenBank/DDBJ whole genome shotgun (WGS) entry which is preliminary data.</text>
</comment>
<dbReference type="InterPro" id="IPR029033">
    <property type="entry name" value="His_PPase_superfam"/>
</dbReference>
<organism evidence="4 5">
    <name type="scientific">Coleophoma crateriformis</name>
    <dbReference type="NCBI Taxonomy" id="565419"/>
    <lineage>
        <taxon>Eukaryota</taxon>
        <taxon>Fungi</taxon>
        <taxon>Dikarya</taxon>
        <taxon>Ascomycota</taxon>
        <taxon>Pezizomycotina</taxon>
        <taxon>Leotiomycetes</taxon>
        <taxon>Helotiales</taxon>
        <taxon>Dermateaceae</taxon>
        <taxon>Coleophoma</taxon>
    </lineage>
</organism>
<feature type="chain" id="PRO_5017794662" description="Phosphoglycerate mutase-like protein" evidence="3">
    <location>
        <begin position="22"/>
        <end position="583"/>
    </location>
</feature>
<keyword evidence="2" id="KW-0812">Transmembrane</keyword>
<feature type="signal peptide" evidence="3">
    <location>
        <begin position="1"/>
        <end position="21"/>
    </location>
</feature>
<evidence type="ECO:0000256" key="1">
    <source>
        <dbReference type="ARBA" id="ARBA00005375"/>
    </source>
</evidence>
<dbReference type="EMBL" id="PDLN01000011">
    <property type="protein sequence ID" value="RDW72179.1"/>
    <property type="molecule type" value="Genomic_DNA"/>
</dbReference>
<keyword evidence="2" id="KW-1133">Transmembrane helix</keyword>
<reference evidence="4 5" key="1">
    <citation type="journal article" date="2018" name="IMA Fungus">
        <title>IMA Genome-F 9: Draft genome sequence of Annulohypoxylon stygium, Aspergillus mulundensis, Berkeleyomyces basicola (syn. Thielaviopsis basicola), Ceratocystis smalleyi, two Cercospora beticola strains, Coleophoma cylindrospora, Fusarium fracticaudum, Phialophora cf. hyalina, and Morchella septimelata.</title>
        <authorList>
            <person name="Wingfield B.D."/>
            <person name="Bills G.F."/>
            <person name="Dong Y."/>
            <person name="Huang W."/>
            <person name="Nel W.J."/>
            <person name="Swalarsk-Parry B.S."/>
            <person name="Vaghefi N."/>
            <person name="Wilken P.M."/>
            <person name="An Z."/>
            <person name="de Beer Z.W."/>
            <person name="De Vos L."/>
            <person name="Chen L."/>
            <person name="Duong T.A."/>
            <person name="Gao Y."/>
            <person name="Hammerbacher A."/>
            <person name="Kikkert J.R."/>
            <person name="Li Y."/>
            <person name="Li H."/>
            <person name="Li K."/>
            <person name="Li Q."/>
            <person name="Liu X."/>
            <person name="Ma X."/>
            <person name="Naidoo K."/>
            <person name="Pethybridge S.J."/>
            <person name="Sun J."/>
            <person name="Steenkamp E.T."/>
            <person name="van der Nest M.A."/>
            <person name="van Wyk S."/>
            <person name="Wingfield M.J."/>
            <person name="Xiong C."/>
            <person name="Yue Q."/>
            <person name="Zhang X."/>
        </authorList>
    </citation>
    <scope>NUCLEOTIDE SEQUENCE [LARGE SCALE GENOMIC DNA]</scope>
    <source>
        <strain evidence="4 5">BP5796</strain>
    </source>
</reference>
<dbReference type="Gene3D" id="3.40.50.1240">
    <property type="entry name" value="Phosphoglycerate mutase-like"/>
    <property type="match status" value="1"/>
</dbReference>
<feature type="transmembrane region" description="Helical" evidence="2">
    <location>
        <begin position="453"/>
        <end position="477"/>
    </location>
</feature>
<comment type="similarity">
    <text evidence="1">Belongs to the histidine acid phosphatase family.</text>
</comment>
<keyword evidence="3" id="KW-0732">Signal</keyword>
<evidence type="ECO:0008006" key="6">
    <source>
        <dbReference type="Google" id="ProtNLM"/>
    </source>
</evidence>
<keyword evidence="5" id="KW-1185">Reference proteome</keyword>
<dbReference type="AlphaFoldDB" id="A0A3D8RDQ4"/>
<dbReference type="PANTHER" id="PTHR11567:SF127">
    <property type="entry name" value="HISTIDINE ACID PHOSPHATASE"/>
    <property type="match status" value="1"/>
</dbReference>
<dbReference type="Pfam" id="PF00328">
    <property type="entry name" value="His_Phos_2"/>
    <property type="match status" value="1"/>
</dbReference>
<evidence type="ECO:0000313" key="5">
    <source>
        <dbReference type="Proteomes" id="UP000256328"/>
    </source>
</evidence>